<organism evidence="1 2">
    <name type="scientific">Colletotrichum musicola</name>
    <dbReference type="NCBI Taxonomy" id="2175873"/>
    <lineage>
        <taxon>Eukaryota</taxon>
        <taxon>Fungi</taxon>
        <taxon>Dikarya</taxon>
        <taxon>Ascomycota</taxon>
        <taxon>Pezizomycotina</taxon>
        <taxon>Sordariomycetes</taxon>
        <taxon>Hypocreomycetidae</taxon>
        <taxon>Glomerellales</taxon>
        <taxon>Glomerellaceae</taxon>
        <taxon>Colletotrichum</taxon>
        <taxon>Colletotrichum orchidearum species complex</taxon>
    </lineage>
</organism>
<dbReference type="AlphaFoldDB" id="A0A8H6KW87"/>
<comment type="caution">
    <text evidence="1">The sequence shown here is derived from an EMBL/GenBank/DDBJ whole genome shotgun (WGS) entry which is preliminary data.</text>
</comment>
<protein>
    <submittedName>
        <fullName evidence="1">Uncharacterized protein</fullName>
    </submittedName>
</protein>
<dbReference type="Proteomes" id="UP000639643">
    <property type="component" value="Unassembled WGS sequence"/>
</dbReference>
<evidence type="ECO:0000313" key="1">
    <source>
        <dbReference type="EMBL" id="KAF6838824.1"/>
    </source>
</evidence>
<reference evidence="1" key="1">
    <citation type="journal article" date="2020" name="Phytopathology">
        <title>Genome Sequence Resources of Colletotrichum truncatum, C. plurivorum, C. musicola, and C. sojae: Four Species Pathogenic to Soybean (Glycine max).</title>
        <authorList>
            <person name="Rogerio F."/>
            <person name="Boufleur T.R."/>
            <person name="Ciampi-Guillardi M."/>
            <person name="Sukno S.A."/>
            <person name="Thon M.R."/>
            <person name="Massola Junior N.S."/>
            <person name="Baroncelli R."/>
        </authorList>
    </citation>
    <scope>NUCLEOTIDE SEQUENCE</scope>
    <source>
        <strain evidence="1">LFN0074</strain>
    </source>
</reference>
<gene>
    <name evidence="1" type="ORF">CMUS01_04481</name>
</gene>
<sequence>MGHYALAEDNDFDITMLLSTFYDYRLVLEIWCAEVDDVSPNDVSGSMTYLSEMAPQVEYKNPAATSQASVHFSSIFTPQPQVNRGRLDIRKRLQSSNIKAADDESDLKPLPGVALSPRLHLPAVAYGNHPRNGHNTEAYGLHIVRGRTDFRALSL</sequence>
<dbReference type="EMBL" id="WIGM01000122">
    <property type="protein sequence ID" value="KAF6838824.1"/>
    <property type="molecule type" value="Genomic_DNA"/>
</dbReference>
<proteinExistence type="predicted"/>
<evidence type="ECO:0000313" key="2">
    <source>
        <dbReference type="Proteomes" id="UP000639643"/>
    </source>
</evidence>
<keyword evidence="2" id="KW-1185">Reference proteome</keyword>
<accession>A0A8H6KW87</accession>
<name>A0A8H6KW87_9PEZI</name>